<dbReference type="AlphaFoldDB" id="A0A2K1IFK9"/>
<evidence type="ECO:0000256" key="2">
    <source>
        <dbReference type="ARBA" id="ARBA00022982"/>
    </source>
</evidence>
<dbReference type="SUPFAM" id="SSF52833">
    <property type="entry name" value="Thioredoxin-like"/>
    <property type="match status" value="1"/>
</dbReference>
<dbReference type="Gramene" id="Pp3c24_4980V3.1">
    <property type="protein sequence ID" value="PAC:32910453.CDS.1"/>
    <property type="gene ID" value="Pp3c24_4980"/>
</dbReference>
<organism evidence="6">
    <name type="scientific">Physcomitrium patens</name>
    <name type="common">Spreading-leaved earth moss</name>
    <name type="synonym">Physcomitrella patens</name>
    <dbReference type="NCBI Taxonomy" id="3218"/>
    <lineage>
        <taxon>Eukaryota</taxon>
        <taxon>Viridiplantae</taxon>
        <taxon>Streptophyta</taxon>
        <taxon>Embryophyta</taxon>
        <taxon>Bryophyta</taxon>
        <taxon>Bryophytina</taxon>
        <taxon>Bryopsida</taxon>
        <taxon>Funariidae</taxon>
        <taxon>Funariales</taxon>
        <taxon>Funariaceae</taxon>
        <taxon>Physcomitrium</taxon>
    </lineage>
</organism>
<dbReference type="EnsemblPlants" id="Pp3c24_4980V3.1">
    <property type="protein sequence ID" value="PAC:32910453.CDS.1"/>
    <property type="gene ID" value="Pp3c24_4980"/>
</dbReference>
<dbReference type="GO" id="GO:0005737">
    <property type="term" value="C:cytoplasm"/>
    <property type="evidence" value="ECO:0000318"/>
    <property type="project" value="GO_Central"/>
</dbReference>
<dbReference type="STRING" id="3218.A0A2K1IFK9"/>
<evidence type="ECO:0000256" key="4">
    <source>
        <dbReference type="ARBA" id="ARBA00023284"/>
    </source>
</evidence>
<dbReference type="Gramene" id="Pp3c24_4980V3.4">
    <property type="protein sequence ID" value="PAC:32910456.CDS.1"/>
    <property type="gene ID" value="Pp3c24_4980"/>
</dbReference>
<dbReference type="PRINTS" id="PR00421">
    <property type="entry name" value="THIOREDOXIN"/>
</dbReference>
<evidence type="ECO:0000256" key="3">
    <source>
        <dbReference type="ARBA" id="ARBA00023157"/>
    </source>
</evidence>
<evidence type="ECO:0000256" key="1">
    <source>
        <dbReference type="ARBA" id="ARBA00022448"/>
    </source>
</evidence>
<dbReference type="GeneID" id="112276921"/>
<keyword evidence="8" id="KW-1185">Reference proteome</keyword>
<dbReference type="OMA" id="IVCEAQA"/>
<dbReference type="Pfam" id="PF00085">
    <property type="entry name" value="Thioredoxin"/>
    <property type="match status" value="1"/>
</dbReference>
<name>A0A2K1IFK9_PHYPA</name>
<protein>
    <recommendedName>
        <fullName evidence="5">Thioredoxin domain-containing protein</fullName>
    </recommendedName>
</protein>
<dbReference type="EMBL" id="ABEU02000024">
    <property type="protein sequence ID" value="PNR28054.1"/>
    <property type="molecule type" value="Genomic_DNA"/>
</dbReference>
<evidence type="ECO:0000313" key="6">
    <source>
        <dbReference type="EMBL" id="PNR28054.1"/>
    </source>
</evidence>
<proteinExistence type="predicted"/>
<dbReference type="PROSITE" id="PS51352">
    <property type="entry name" value="THIOREDOXIN_2"/>
    <property type="match status" value="1"/>
</dbReference>
<dbReference type="Gene3D" id="3.40.30.10">
    <property type="entry name" value="Glutaredoxin"/>
    <property type="match status" value="1"/>
</dbReference>
<dbReference type="OrthoDB" id="19690at2759"/>
<dbReference type="EnsemblPlants" id="Pp3c24_4980V3.4">
    <property type="protein sequence ID" value="PAC:32910456.CDS.1"/>
    <property type="gene ID" value="Pp3c24_4980"/>
</dbReference>
<dbReference type="Gramene" id="Pp3c24_4980V3.2">
    <property type="protein sequence ID" value="PAC:32910454.CDS.1"/>
    <property type="gene ID" value="Pp3c24_4980"/>
</dbReference>
<dbReference type="EnsemblPlants" id="Pp3c24_4980V3.2">
    <property type="protein sequence ID" value="PAC:32910454.CDS.1"/>
    <property type="gene ID" value="Pp3c24_4980"/>
</dbReference>
<accession>A0A2K1IFK9</accession>
<evidence type="ECO:0000313" key="7">
    <source>
        <dbReference type="EnsemblPlants" id="PAC:32910453.CDS.1"/>
    </source>
</evidence>
<reference evidence="7" key="3">
    <citation type="submission" date="2020-12" db="UniProtKB">
        <authorList>
            <consortium name="EnsemblPlants"/>
        </authorList>
    </citation>
    <scope>IDENTIFICATION</scope>
</reference>
<keyword evidence="2" id="KW-0249">Electron transport</keyword>
<dbReference type="PaxDb" id="3218-PP1S274_79V6.1"/>
<dbReference type="PROSITE" id="PS00194">
    <property type="entry name" value="THIOREDOXIN_1"/>
    <property type="match status" value="1"/>
</dbReference>
<dbReference type="Proteomes" id="UP000006727">
    <property type="component" value="Chromosome 24"/>
</dbReference>
<dbReference type="PANTHER" id="PTHR45663">
    <property type="entry name" value="GEO12009P1"/>
    <property type="match status" value="1"/>
</dbReference>
<keyword evidence="3" id="KW-1015">Disulfide bond</keyword>
<sequence length="190" mass="20527">MLPSSQAMVSRAGGSPSGLFRNNFSNAGYGTSRQNPLMGSGRLQRVSWKQQGKTGYGALEAQVGKSNQIISPAGVRCQVISVNQDNFDAEVLQSKLPVLVDFWADWCGPCKLVATSMEEVDSKYEGKLKVVKIETDPNPELVAEYKVYGLPTLIMFVDGKAVPDGRYEGAISFTKIVSMIEKCLPSLAAA</sequence>
<dbReference type="CDD" id="cd02947">
    <property type="entry name" value="TRX_family"/>
    <property type="match status" value="1"/>
</dbReference>
<reference evidence="6 8" key="2">
    <citation type="journal article" date="2018" name="Plant J.">
        <title>The Physcomitrella patens chromosome-scale assembly reveals moss genome structure and evolution.</title>
        <authorList>
            <person name="Lang D."/>
            <person name="Ullrich K.K."/>
            <person name="Murat F."/>
            <person name="Fuchs J."/>
            <person name="Jenkins J."/>
            <person name="Haas F.B."/>
            <person name="Piednoel M."/>
            <person name="Gundlach H."/>
            <person name="Van Bel M."/>
            <person name="Meyberg R."/>
            <person name="Vives C."/>
            <person name="Morata J."/>
            <person name="Symeonidi A."/>
            <person name="Hiss M."/>
            <person name="Muchero W."/>
            <person name="Kamisugi Y."/>
            <person name="Saleh O."/>
            <person name="Blanc G."/>
            <person name="Decker E.L."/>
            <person name="van Gessel N."/>
            <person name="Grimwood J."/>
            <person name="Hayes R.D."/>
            <person name="Graham S.W."/>
            <person name="Gunter L.E."/>
            <person name="McDaniel S.F."/>
            <person name="Hoernstein S.N.W."/>
            <person name="Larsson A."/>
            <person name="Li F.W."/>
            <person name="Perroud P.F."/>
            <person name="Phillips J."/>
            <person name="Ranjan P."/>
            <person name="Rokshar D.S."/>
            <person name="Rothfels C.J."/>
            <person name="Schneider L."/>
            <person name="Shu S."/>
            <person name="Stevenson D.W."/>
            <person name="Thummler F."/>
            <person name="Tillich M."/>
            <person name="Villarreal Aguilar J.C."/>
            <person name="Widiez T."/>
            <person name="Wong G.K."/>
            <person name="Wymore A."/>
            <person name="Zhang Y."/>
            <person name="Zimmer A.D."/>
            <person name="Quatrano R.S."/>
            <person name="Mayer K.F.X."/>
            <person name="Goodstein D."/>
            <person name="Casacuberta J.M."/>
            <person name="Vandepoele K."/>
            <person name="Reski R."/>
            <person name="Cuming A.C."/>
            <person name="Tuskan G.A."/>
            <person name="Maumus F."/>
            <person name="Salse J."/>
            <person name="Schmutz J."/>
            <person name="Rensing S.A."/>
        </authorList>
    </citation>
    <scope>NUCLEOTIDE SEQUENCE [LARGE SCALE GENOMIC DNA]</scope>
    <source>
        <strain evidence="7 8">cv. Gransden 2004</strain>
    </source>
</reference>
<dbReference type="InterPro" id="IPR013766">
    <property type="entry name" value="Thioredoxin_domain"/>
</dbReference>
<dbReference type="GO" id="GO:0015035">
    <property type="term" value="F:protein-disulfide reductase activity"/>
    <property type="evidence" value="ECO:0000318"/>
    <property type="project" value="GO_Central"/>
</dbReference>
<feature type="domain" description="Thioredoxin" evidence="5">
    <location>
        <begin position="48"/>
        <end position="185"/>
    </location>
</feature>
<dbReference type="InterPro" id="IPR017937">
    <property type="entry name" value="Thioredoxin_CS"/>
</dbReference>
<dbReference type="PANTHER" id="PTHR45663:SF22">
    <property type="entry name" value="THIOREDOXIN X, CHLOROPLASTIC"/>
    <property type="match status" value="1"/>
</dbReference>
<keyword evidence="4" id="KW-0676">Redox-active center</keyword>
<dbReference type="EnsemblPlants" id="Pp3c24_4980V3.3">
    <property type="protein sequence ID" value="PAC:32910455.CDS.1"/>
    <property type="gene ID" value="Pp3c24_4980"/>
</dbReference>
<reference evidence="6 8" key="1">
    <citation type="journal article" date="2008" name="Science">
        <title>The Physcomitrella genome reveals evolutionary insights into the conquest of land by plants.</title>
        <authorList>
            <person name="Rensing S."/>
            <person name="Lang D."/>
            <person name="Zimmer A."/>
            <person name="Terry A."/>
            <person name="Salamov A."/>
            <person name="Shapiro H."/>
            <person name="Nishiyama T."/>
            <person name="Perroud P.-F."/>
            <person name="Lindquist E."/>
            <person name="Kamisugi Y."/>
            <person name="Tanahashi T."/>
            <person name="Sakakibara K."/>
            <person name="Fujita T."/>
            <person name="Oishi K."/>
            <person name="Shin-I T."/>
            <person name="Kuroki Y."/>
            <person name="Toyoda A."/>
            <person name="Suzuki Y."/>
            <person name="Hashimoto A."/>
            <person name="Yamaguchi K."/>
            <person name="Sugano A."/>
            <person name="Kohara Y."/>
            <person name="Fujiyama A."/>
            <person name="Anterola A."/>
            <person name="Aoki S."/>
            <person name="Ashton N."/>
            <person name="Barbazuk W.B."/>
            <person name="Barker E."/>
            <person name="Bennetzen J."/>
            <person name="Bezanilla M."/>
            <person name="Blankenship R."/>
            <person name="Cho S.H."/>
            <person name="Dutcher S."/>
            <person name="Estelle M."/>
            <person name="Fawcett J.A."/>
            <person name="Gundlach H."/>
            <person name="Hanada K."/>
            <person name="Heyl A."/>
            <person name="Hicks K.A."/>
            <person name="Hugh J."/>
            <person name="Lohr M."/>
            <person name="Mayer K."/>
            <person name="Melkozernov A."/>
            <person name="Murata T."/>
            <person name="Nelson D."/>
            <person name="Pils B."/>
            <person name="Prigge M."/>
            <person name="Reiss B."/>
            <person name="Renner T."/>
            <person name="Rombauts S."/>
            <person name="Rushton P."/>
            <person name="Sanderfoot A."/>
            <person name="Schween G."/>
            <person name="Shiu S.-H."/>
            <person name="Stueber K."/>
            <person name="Theodoulou F.L."/>
            <person name="Tu H."/>
            <person name="Van de Peer Y."/>
            <person name="Verrier P.J."/>
            <person name="Waters E."/>
            <person name="Wood A."/>
            <person name="Yang L."/>
            <person name="Cove D."/>
            <person name="Cuming A."/>
            <person name="Hasebe M."/>
            <person name="Lucas S."/>
            <person name="Mishler D.B."/>
            <person name="Reski R."/>
            <person name="Grigoriev I."/>
            <person name="Quatrano R.S."/>
            <person name="Boore J.L."/>
        </authorList>
    </citation>
    <scope>NUCLEOTIDE SEQUENCE [LARGE SCALE GENOMIC DNA]</scope>
    <source>
        <strain evidence="7 8">cv. Gransden 2004</strain>
    </source>
</reference>
<evidence type="ECO:0000313" key="8">
    <source>
        <dbReference type="Proteomes" id="UP000006727"/>
    </source>
</evidence>
<dbReference type="FunCoup" id="A0A2K1IFK9">
    <property type="interactions" value="1136"/>
</dbReference>
<dbReference type="InterPro" id="IPR036249">
    <property type="entry name" value="Thioredoxin-like_sf"/>
</dbReference>
<dbReference type="FunFam" id="3.40.30.10:FF:000001">
    <property type="entry name" value="Thioredoxin"/>
    <property type="match status" value="1"/>
</dbReference>
<evidence type="ECO:0000259" key="5">
    <source>
        <dbReference type="PROSITE" id="PS51352"/>
    </source>
</evidence>
<gene>
    <name evidence="7" type="primary">LOC112276921</name>
    <name evidence="6" type="ORF">PHYPA_028646</name>
</gene>
<dbReference type="Gramene" id="Pp3c24_4980V3.3">
    <property type="protein sequence ID" value="PAC:32910455.CDS.1"/>
    <property type="gene ID" value="Pp3c24_4980"/>
</dbReference>
<dbReference type="RefSeq" id="XP_073386890.1">
    <property type="nucleotide sequence ID" value="XM_073530789.1"/>
</dbReference>
<keyword evidence="1" id="KW-0813">Transport</keyword>